<dbReference type="GO" id="GO:0030288">
    <property type="term" value="C:outer membrane-bounded periplasmic space"/>
    <property type="evidence" value="ECO:0007669"/>
    <property type="project" value="InterPro"/>
</dbReference>
<dbReference type="Pfam" id="PF03783">
    <property type="entry name" value="CsgG"/>
    <property type="match status" value="1"/>
</dbReference>
<dbReference type="InterPro" id="IPR038165">
    <property type="entry name" value="FlgT_C_sf"/>
</dbReference>
<keyword evidence="2" id="KW-1185">Reference proteome</keyword>
<proteinExistence type="predicted"/>
<protein>
    <submittedName>
        <fullName evidence="1">Curli production assembly/transport component CsgG</fullName>
    </submittedName>
</protein>
<gene>
    <name evidence="1" type="ORF">SAMN05660742_112134</name>
</gene>
<dbReference type="AlphaFoldDB" id="A0A1H7AGA0"/>
<dbReference type="RefSeq" id="WP_091832348.1">
    <property type="nucleotide sequence ID" value="NZ_FNZK01000012.1"/>
</dbReference>
<name>A0A1H7AGA0_9FIRM</name>
<dbReference type="EMBL" id="FNZK01000012">
    <property type="protein sequence ID" value="SEJ64663.1"/>
    <property type="molecule type" value="Genomic_DNA"/>
</dbReference>
<accession>A0A1H7AGA0</accession>
<dbReference type="InterPro" id="IPR005534">
    <property type="entry name" value="Curli_assmbl/transp-comp_CsgG"/>
</dbReference>
<evidence type="ECO:0000313" key="1">
    <source>
        <dbReference type="EMBL" id="SEJ64663.1"/>
    </source>
</evidence>
<dbReference type="Gene3D" id="2.40.10.410">
    <property type="entry name" value="FlgT, C-terminal domain"/>
    <property type="match status" value="1"/>
</dbReference>
<dbReference type="Gene3D" id="3.40.50.10610">
    <property type="entry name" value="ABC-type transport auxiliary lipoprotein component"/>
    <property type="match status" value="1"/>
</dbReference>
<dbReference type="Proteomes" id="UP000199662">
    <property type="component" value="Unassembled WGS sequence"/>
</dbReference>
<sequence length="288" mass="31031">MKKILENKQIVGLLFFIGFLFLFTTIGYAAQPKSVGVLTFKNLSGQRGLEQLITDSLVAELSKNSKLNVIDRDDLTAILNEQGLSRMGLLAKDNAAQLGRISGINYIVTGSISDSHITDQSNVAADKAKINIIVFWKILDTTSGSVVFADTTNGIVNKVRGKDKKGKKIWKVEFSEYTKTAKAVSQKISDILDKNLNESPIPVHIASIDGNIVYIDAGSNKQVVPGQVFTVYKDGKAVCNPKTGEVLGVQHKLVCQITITSVENKMSIGTVTSGDIGNLKIGDSAASQ</sequence>
<evidence type="ECO:0000313" key="2">
    <source>
        <dbReference type="Proteomes" id="UP000199662"/>
    </source>
</evidence>
<dbReference type="STRING" id="84035.SAMN05660742_112134"/>
<organism evidence="1 2">
    <name type="scientific">Propionispira arboris</name>
    <dbReference type="NCBI Taxonomy" id="84035"/>
    <lineage>
        <taxon>Bacteria</taxon>
        <taxon>Bacillati</taxon>
        <taxon>Bacillota</taxon>
        <taxon>Negativicutes</taxon>
        <taxon>Selenomonadales</taxon>
        <taxon>Selenomonadaceae</taxon>
        <taxon>Propionispira</taxon>
    </lineage>
</organism>
<reference evidence="1 2" key="1">
    <citation type="submission" date="2016-10" db="EMBL/GenBank/DDBJ databases">
        <authorList>
            <person name="de Groot N.N."/>
        </authorList>
    </citation>
    <scope>NUCLEOTIDE SEQUENCE [LARGE SCALE GENOMIC DNA]</scope>
    <source>
        <strain evidence="1 2">DSM 2179</strain>
    </source>
</reference>